<dbReference type="WBParaSite" id="ACRNAN_scaffold6121.g22388.t1">
    <property type="protein sequence ID" value="ACRNAN_scaffold6121.g22388.t1"/>
    <property type="gene ID" value="ACRNAN_scaffold6121.g22388"/>
</dbReference>
<keyword evidence="1" id="KW-1185">Reference proteome</keyword>
<accession>A0A914E6X8</accession>
<name>A0A914E6X8_9BILA</name>
<dbReference type="Proteomes" id="UP000887540">
    <property type="component" value="Unplaced"/>
</dbReference>
<evidence type="ECO:0000313" key="1">
    <source>
        <dbReference type="Proteomes" id="UP000887540"/>
    </source>
</evidence>
<proteinExistence type="predicted"/>
<evidence type="ECO:0000313" key="2">
    <source>
        <dbReference type="WBParaSite" id="ACRNAN_scaffold6121.g22388.t1"/>
    </source>
</evidence>
<protein>
    <submittedName>
        <fullName evidence="2">Uncharacterized protein</fullName>
    </submittedName>
</protein>
<dbReference type="AlphaFoldDB" id="A0A914E6X8"/>
<organism evidence="1 2">
    <name type="scientific">Acrobeloides nanus</name>
    <dbReference type="NCBI Taxonomy" id="290746"/>
    <lineage>
        <taxon>Eukaryota</taxon>
        <taxon>Metazoa</taxon>
        <taxon>Ecdysozoa</taxon>
        <taxon>Nematoda</taxon>
        <taxon>Chromadorea</taxon>
        <taxon>Rhabditida</taxon>
        <taxon>Tylenchina</taxon>
        <taxon>Cephalobomorpha</taxon>
        <taxon>Cephaloboidea</taxon>
        <taxon>Cephalobidae</taxon>
        <taxon>Acrobeloides</taxon>
    </lineage>
</organism>
<reference evidence="2" key="1">
    <citation type="submission" date="2022-11" db="UniProtKB">
        <authorList>
            <consortium name="WormBaseParasite"/>
        </authorList>
    </citation>
    <scope>IDENTIFICATION</scope>
</reference>
<sequence>MSKGPLDKQDKKAGENGGSLIIAATETNGLEQLSVVSNGGNGSDGTNGVDGTSLIRSQGFTRSVETAVCDEGMHEIYTTFGQQHKV</sequence>